<dbReference type="InterPro" id="IPR050049">
    <property type="entry name" value="Dodecin_bact"/>
</dbReference>
<accession>A0A919DI78</accession>
<feature type="region of interest" description="Disordered" evidence="1">
    <location>
        <begin position="1"/>
        <end position="60"/>
    </location>
</feature>
<evidence type="ECO:0000256" key="1">
    <source>
        <dbReference type="SAM" id="MobiDB-lite"/>
    </source>
</evidence>
<proteinExistence type="predicted"/>
<evidence type="ECO:0000313" key="3">
    <source>
        <dbReference type="Proteomes" id="UP000608024"/>
    </source>
</evidence>
<dbReference type="NCBIfam" id="NF043052">
    <property type="entry name" value="DodecBact"/>
    <property type="match status" value="1"/>
</dbReference>
<dbReference type="Gene3D" id="3.30.1660.10">
    <property type="entry name" value="Flavin-binding protein dodecin"/>
    <property type="match status" value="1"/>
</dbReference>
<evidence type="ECO:0008006" key="4">
    <source>
        <dbReference type="Google" id="ProtNLM"/>
    </source>
</evidence>
<dbReference type="PANTHER" id="PTHR39324">
    <property type="entry name" value="CALCIUM DODECIN"/>
    <property type="match status" value="1"/>
</dbReference>
<dbReference type="SUPFAM" id="SSF89807">
    <property type="entry name" value="Dodecin-like"/>
    <property type="match status" value="1"/>
</dbReference>
<reference evidence="2" key="1">
    <citation type="journal article" date="2014" name="Int. J. Syst. Evol. Microbiol.">
        <title>Complete genome sequence of Corynebacterium casei LMG S-19264T (=DSM 44701T), isolated from a smear-ripened cheese.</title>
        <authorList>
            <consortium name="US DOE Joint Genome Institute (JGI-PGF)"/>
            <person name="Walter F."/>
            <person name="Albersmeier A."/>
            <person name="Kalinowski J."/>
            <person name="Ruckert C."/>
        </authorList>
    </citation>
    <scope>NUCLEOTIDE SEQUENCE</scope>
    <source>
        <strain evidence="2">JCM 4784</strain>
    </source>
</reference>
<dbReference type="PANTHER" id="PTHR39324:SF1">
    <property type="entry name" value="CALCIUM DODECIN"/>
    <property type="match status" value="1"/>
</dbReference>
<comment type="caution">
    <text evidence="2">The sequence shown here is derived from an EMBL/GenBank/DDBJ whole genome shotgun (WGS) entry which is preliminary data.</text>
</comment>
<protein>
    <recommendedName>
        <fullName evidence="4">Dodecin domain-containing protein</fullName>
    </recommendedName>
</protein>
<dbReference type="InterPro" id="IPR025543">
    <property type="entry name" value="Dodecin-like"/>
</dbReference>
<keyword evidence="3" id="KW-1185">Reference proteome</keyword>
<gene>
    <name evidence="2" type="ORF">GCM10018785_19360</name>
</gene>
<organism evidence="2 3">
    <name type="scientific">Streptomyces longispororuber</name>
    <dbReference type="NCBI Taxonomy" id="68230"/>
    <lineage>
        <taxon>Bacteria</taxon>
        <taxon>Bacillati</taxon>
        <taxon>Actinomycetota</taxon>
        <taxon>Actinomycetes</taxon>
        <taxon>Kitasatosporales</taxon>
        <taxon>Streptomycetaceae</taxon>
        <taxon>Streptomyces</taxon>
    </lineage>
</organism>
<evidence type="ECO:0000313" key="2">
    <source>
        <dbReference type="EMBL" id="GHE49887.1"/>
    </source>
</evidence>
<reference evidence="2" key="2">
    <citation type="submission" date="2020-09" db="EMBL/GenBank/DDBJ databases">
        <authorList>
            <person name="Sun Q."/>
            <person name="Ohkuma M."/>
        </authorList>
    </citation>
    <scope>NUCLEOTIDE SEQUENCE</scope>
    <source>
        <strain evidence="2">JCM 4784</strain>
    </source>
</reference>
<sequence length="131" mass="14475">MVRTSHPVKGSRHIGPTRGFSVKSASRASDPVRPGRQEAPARARHYRGGTRTAAERRTSLMSDHTYRVTEIVGTSPEGVDQAIRNGISRASQTLRGLDWFEVTQVRGHIENGEIQHYQVGLKVGFRLEDAG</sequence>
<dbReference type="InterPro" id="IPR009923">
    <property type="entry name" value="Dodecin"/>
</dbReference>
<dbReference type="EMBL" id="BNBT01000019">
    <property type="protein sequence ID" value="GHE49887.1"/>
    <property type="molecule type" value="Genomic_DNA"/>
</dbReference>
<dbReference type="Pfam" id="PF07311">
    <property type="entry name" value="Dodecin"/>
    <property type="match status" value="1"/>
</dbReference>
<dbReference type="AlphaFoldDB" id="A0A919DI78"/>
<dbReference type="Proteomes" id="UP000608024">
    <property type="component" value="Unassembled WGS sequence"/>
</dbReference>
<name>A0A919DI78_9ACTN</name>
<dbReference type="InterPro" id="IPR036694">
    <property type="entry name" value="Dodecin-like_sf"/>
</dbReference>